<protein>
    <recommendedName>
        <fullName evidence="6">DUF632 domain-containing protein</fullName>
    </recommendedName>
</protein>
<evidence type="ECO:0000313" key="5">
    <source>
        <dbReference type="Proteomes" id="UP001370490"/>
    </source>
</evidence>
<evidence type="ECO:0008006" key="6">
    <source>
        <dbReference type="Google" id="ProtNLM"/>
    </source>
</evidence>
<gene>
    <name evidence="4" type="ORF">RJ641_010857</name>
</gene>
<dbReference type="Pfam" id="PF04783">
    <property type="entry name" value="DUF630"/>
    <property type="match status" value="1"/>
</dbReference>
<dbReference type="PANTHER" id="PTHR21450:SF34">
    <property type="entry name" value="DUF632 DOMAIN-CONTAINING PROTEIN"/>
    <property type="match status" value="1"/>
</dbReference>
<dbReference type="Pfam" id="PF04782">
    <property type="entry name" value="DUF632"/>
    <property type="match status" value="1"/>
</dbReference>
<evidence type="ECO:0000259" key="2">
    <source>
        <dbReference type="Pfam" id="PF04782"/>
    </source>
</evidence>
<sequence>MGCAASKSDEEDDVVSLCRERKKLLKSAVERRQALADAHSRYNHSLYAVAAAIRLFVARHSSPSSPFLITFPPVPTVTTELSESEAPVSENPFYSEELRPMPSPRRDFGWDFFNPFDGMTRNEVINNGFDHGSDDDFRIIREQEGIPELEEDMERERREKEVANLAAAAVDDDDEKNTDNDVVEQEGSGVEDVRMVGEDMARQEEHKGLSMIDNPTNGRELLDALKDIEDHFVRAYGSGLDVSRMLEAKKINLQPGSEEVKEHNKRVPAITWHRTTSYQSSSCKSFLASSSKSSSTWTDSKTDLFDDYGGMEAGSHSLTLGRLYAWEKKLYEEVKEGDKTRKTYEQKCSKLRNLDARGDGLHFSDKTRVEVKDLYARILVTIRSAESISKKIEKLRDEELQPQLVELLHGLMRNWKIMLESHETQFRTIAEVGSFTCPTYGKFCNDSHRLATLQLEAEIHTWRACFVEYVIAQKSYIDALYGWLTKFVAPEVEFYSRGRSSALPFCANRPPLLVICHDWLSSLEKLPDRAVTNSLKSFGKDIRALWHQQGQEQEQKRKVDRLAKELDRRILAFQRTETRILESKLTGQRSDVDARDRLQYLAERKDQLDMFRKRLDSEKEKHHNSMQETQRIILNGFQTGFSSIFVSLAEFAKASSKMYGDLVTYSENVKMSDEKSCNPCIEDGRYCEGAEKGFLGS</sequence>
<accession>A0AAN8USR6</accession>
<comment type="caution">
    <text evidence="4">The sequence shown here is derived from an EMBL/GenBank/DDBJ whole genome shotgun (WGS) entry which is preliminary data.</text>
</comment>
<evidence type="ECO:0000256" key="1">
    <source>
        <dbReference type="SAM" id="Coils"/>
    </source>
</evidence>
<evidence type="ECO:0000259" key="3">
    <source>
        <dbReference type="Pfam" id="PF04783"/>
    </source>
</evidence>
<name>A0AAN8USR6_9MAGN</name>
<dbReference type="InterPro" id="IPR006867">
    <property type="entry name" value="DUF632"/>
</dbReference>
<dbReference type="InterPro" id="IPR006868">
    <property type="entry name" value="DUF630"/>
</dbReference>
<feature type="coiled-coil region" evidence="1">
    <location>
        <begin position="139"/>
        <end position="166"/>
    </location>
</feature>
<organism evidence="4 5">
    <name type="scientific">Dillenia turbinata</name>
    <dbReference type="NCBI Taxonomy" id="194707"/>
    <lineage>
        <taxon>Eukaryota</taxon>
        <taxon>Viridiplantae</taxon>
        <taxon>Streptophyta</taxon>
        <taxon>Embryophyta</taxon>
        <taxon>Tracheophyta</taxon>
        <taxon>Spermatophyta</taxon>
        <taxon>Magnoliopsida</taxon>
        <taxon>eudicotyledons</taxon>
        <taxon>Gunneridae</taxon>
        <taxon>Pentapetalae</taxon>
        <taxon>Dilleniales</taxon>
        <taxon>Dilleniaceae</taxon>
        <taxon>Dillenia</taxon>
    </lineage>
</organism>
<evidence type="ECO:0000313" key="4">
    <source>
        <dbReference type="EMBL" id="KAK6922553.1"/>
    </source>
</evidence>
<reference evidence="4 5" key="1">
    <citation type="submission" date="2023-12" db="EMBL/GenBank/DDBJ databases">
        <title>A high-quality genome assembly for Dillenia turbinata (Dilleniales).</title>
        <authorList>
            <person name="Chanderbali A."/>
        </authorList>
    </citation>
    <scope>NUCLEOTIDE SEQUENCE [LARGE SCALE GENOMIC DNA]</scope>
    <source>
        <strain evidence="4">LSX21</strain>
        <tissue evidence="4">Leaf</tissue>
    </source>
</reference>
<dbReference type="PANTHER" id="PTHR21450">
    <property type="entry name" value="PROTEIN ALTERED PHOSPHATE STARVATION RESPONSE 1"/>
    <property type="match status" value="1"/>
</dbReference>
<keyword evidence="1" id="KW-0175">Coiled coil</keyword>
<keyword evidence="5" id="KW-1185">Reference proteome</keyword>
<dbReference type="EMBL" id="JBAMMX010000018">
    <property type="protein sequence ID" value="KAK6922553.1"/>
    <property type="molecule type" value="Genomic_DNA"/>
</dbReference>
<dbReference type="AlphaFoldDB" id="A0AAN8USR6"/>
<feature type="domain" description="DUF632" evidence="2">
    <location>
        <begin position="221"/>
        <end position="543"/>
    </location>
</feature>
<feature type="domain" description="DUF630" evidence="3">
    <location>
        <begin position="1"/>
        <end position="60"/>
    </location>
</feature>
<dbReference type="Proteomes" id="UP001370490">
    <property type="component" value="Unassembled WGS sequence"/>
</dbReference>
<proteinExistence type="predicted"/>